<dbReference type="AlphaFoldDB" id="A0A165N9C0"/>
<proteinExistence type="predicted"/>
<sequence length="89" mass="10336">MPPGRVWSMLTPEQRHEDYIGRLPSEAGYVAAIKRKRGQKLKDDKTWRLEEGLPEDQERLDEMEAAIREANDRKRHNAHHPLAEGYTSA</sequence>
<organism evidence="1 2">
    <name type="scientific">Exidia glandulosa HHB12029</name>
    <dbReference type="NCBI Taxonomy" id="1314781"/>
    <lineage>
        <taxon>Eukaryota</taxon>
        <taxon>Fungi</taxon>
        <taxon>Dikarya</taxon>
        <taxon>Basidiomycota</taxon>
        <taxon>Agaricomycotina</taxon>
        <taxon>Agaricomycetes</taxon>
        <taxon>Auriculariales</taxon>
        <taxon>Exidiaceae</taxon>
        <taxon>Exidia</taxon>
    </lineage>
</organism>
<name>A0A165N9C0_EXIGL</name>
<dbReference type="OrthoDB" id="2571149at2759"/>
<evidence type="ECO:0000313" key="1">
    <source>
        <dbReference type="EMBL" id="KZW00412.1"/>
    </source>
</evidence>
<protein>
    <submittedName>
        <fullName evidence="1">Uncharacterized protein</fullName>
    </submittedName>
</protein>
<dbReference type="Proteomes" id="UP000077266">
    <property type="component" value="Unassembled WGS sequence"/>
</dbReference>
<reference evidence="1 2" key="1">
    <citation type="journal article" date="2016" name="Mol. Biol. Evol.">
        <title>Comparative Genomics of Early-Diverging Mushroom-Forming Fungi Provides Insights into the Origins of Lignocellulose Decay Capabilities.</title>
        <authorList>
            <person name="Nagy L.G."/>
            <person name="Riley R."/>
            <person name="Tritt A."/>
            <person name="Adam C."/>
            <person name="Daum C."/>
            <person name="Floudas D."/>
            <person name="Sun H."/>
            <person name="Yadav J.S."/>
            <person name="Pangilinan J."/>
            <person name="Larsson K.H."/>
            <person name="Matsuura K."/>
            <person name="Barry K."/>
            <person name="Labutti K."/>
            <person name="Kuo R."/>
            <person name="Ohm R.A."/>
            <person name="Bhattacharya S.S."/>
            <person name="Shirouzu T."/>
            <person name="Yoshinaga Y."/>
            <person name="Martin F.M."/>
            <person name="Grigoriev I.V."/>
            <person name="Hibbett D.S."/>
        </authorList>
    </citation>
    <scope>NUCLEOTIDE SEQUENCE [LARGE SCALE GENOMIC DNA]</scope>
    <source>
        <strain evidence="1 2">HHB12029</strain>
    </source>
</reference>
<evidence type="ECO:0000313" key="2">
    <source>
        <dbReference type="Proteomes" id="UP000077266"/>
    </source>
</evidence>
<accession>A0A165N9C0</accession>
<dbReference type="EMBL" id="KV425901">
    <property type="protein sequence ID" value="KZW00412.1"/>
    <property type="molecule type" value="Genomic_DNA"/>
</dbReference>
<dbReference type="STRING" id="1314781.A0A165N9C0"/>
<gene>
    <name evidence="1" type="ORF">EXIGLDRAFT_721931</name>
</gene>
<keyword evidence="2" id="KW-1185">Reference proteome</keyword>
<dbReference type="InParanoid" id="A0A165N9C0"/>